<organism evidence="2 3">
    <name type="scientific">Turnera subulata</name>
    <dbReference type="NCBI Taxonomy" id="218843"/>
    <lineage>
        <taxon>Eukaryota</taxon>
        <taxon>Viridiplantae</taxon>
        <taxon>Streptophyta</taxon>
        <taxon>Embryophyta</taxon>
        <taxon>Tracheophyta</taxon>
        <taxon>Spermatophyta</taxon>
        <taxon>Magnoliopsida</taxon>
        <taxon>eudicotyledons</taxon>
        <taxon>Gunneridae</taxon>
        <taxon>Pentapetalae</taxon>
        <taxon>rosids</taxon>
        <taxon>fabids</taxon>
        <taxon>Malpighiales</taxon>
        <taxon>Passifloraceae</taxon>
        <taxon>Turnera</taxon>
    </lineage>
</organism>
<reference evidence="2" key="1">
    <citation type="submission" date="2022-02" db="EMBL/GenBank/DDBJ databases">
        <authorList>
            <person name="Henning P.M."/>
            <person name="McCubbin A.G."/>
            <person name="Shore J.S."/>
        </authorList>
    </citation>
    <scope>NUCLEOTIDE SEQUENCE</scope>
    <source>
        <strain evidence="2">F60SS</strain>
        <tissue evidence="2">Leaves</tissue>
    </source>
</reference>
<reference evidence="2" key="2">
    <citation type="journal article" date="2023" name="Plants (Basel)">
        <title>Annotation of the Turnera subulata (Passifloraceae) Draft Genome Reveals the S-Locus Evolved after the Divergence of Turneroideae from Passifloroideae in a Stepwise Manner.</title>
        <authorList>
            <person name="Henning P.M."/>
            <person name="Roalson E.H."/>
            <person name="Mir W."/>
            <person name="McCubbin A.G."/>
            <person name="Shore J.S."/>
        </authorList>
    </citation>
    <scope>NUCLEOTIDE SEQUENCE</scope>
    <source>
        <strain evidence="2">F60SS</strain>
    </source>
</reference>
<accession>A0A9Q0JLF4</accession>
<comment type="caution">
    <text evidence="2">The sequence shown here is derived from an EMBL/GenBank/DDBJ whole genome shotgun (WGS) entry which is preliminary data.</text>
</comment>
<sequence>MFPKVQNVTDGTDRPKRKRRIERNHFRIKIAINLNLLLLTNKIQKSLILVLINNISGPPSLKKNTKVLNQNFLPQNPAILFTTKIITPRRFPSLAQTHYTLLLFSLSKPFEKNFGSSPVPYSLPPLFFQFPSILLFLLHFLRFFVSVNRTLLGFVFKFHSFLLFCDFLGMSNNWRRQRGELHHHDVQGTRSRGKKPSCGSWQPTVPSWEKKFCYSVGSIPWRKLLETKRFMYLYENVVQWNDSAGEEAFHNAKNRYWAEMNGLPCNISLPDPDVYIDKIDWNCNVDPELLLDLEREPKEPDGGNKGEEDVILGKSLLFNQSFSCTGWGGAEEEFQKVPNPALDSAYVDQNNVGGNYMTPYIAQNNGAVENNGWGDWCNDLCGWGNNYDGWNNNFNEWKDGKDGTGGEGGTWDRFDMREGVGQHMSRYKTTRFHGRDYQMGRGWWKNGRGRRRVNFVY</sequence>
<dbReference type="EMBL" id="JAKUCV010001727">
    <property type="protein sequence ID" value="KAJ4845282.1"/>
    <property type="molecule type" value="Genomic_DNA"/>
</dbReference>
<keyword evidence="3" id="KW-1185">Reference proteome</keyword>
<dbReference type="OrthoDB" id="1899291at2759"/>
<proteinExistence type="predicted"/>
<dbReference type="Proteomes" id="UP001141552">
    <property type="component" value="Unassembled WGS sequence"/>
</dbReference>
<protein>
    <submittedName>
        <fullName evidence="2">Uncharacterized protein</fullName>
    </submittedName>
</protein>
<feature type="region of interest" description="Disordered" evidence="1">
    <location>
        <begin position="1"/>
        <end position="20"/>
    </location>
</feature>
<dbReference type="AlphaFoldDB" id="A0A9Q0JLF4"/>
<evidence type="ECO:0000313" key="3">
    <source>
        <dbReference type="Proteomes" id="UP001141552"/>
    </source>
</evidence>
<feature type="compositionally biased region" description="Polar residues" evidence="1">
    <location>
        <begin position="1"/>
        <end position="10"/>
    </location>
</feature>
<dbReference type="PANTHER" id="PTHR34567">
    <property type="entry name" value="FK506-BINDING-LIKE PROTEIN"/>
    <property type="match status" value="1"/>
</dbReference>
<evidence type="ECO:0000256" key="1">
    <source>
        <dbReference type="SAM" id="MobiDB-lite"/>
    </source>
</evidence>
<name>A0A9Q0JLF4_9ROSI</name>
<gene>
    <name evidence="2" type="ORF">Tsubulata_015090</name>
</gene>
<evidence type="ECO:0000313" key="2">
    <source>
        <dbReference type="EMBL" id="KAJ4845282.1"/>
    </source>
</evidence>
<dbReference type="PANTHER" id="PTHR34567:SF3">
    <property type="entry name" value="FK506-BINDING-LIKE PROTEIN"/>
    <property type="match status" value="1"/>
</dbReference>